<keyword evidence="13" id="KW-0807">Transducer</keyword>
<keyword evidence="11" id="KW-0675">Receptor</keyword>
<comment type="similarity">
    <text evidence="2">Belongs to the G-protein coupled receptor 3 family.</text>
</comment>
<feature type="region of interest" description="Disordered" evidence="17">
    <location>
        <begin position="768"/>
        <end position="808"/>
    </location>
</feature>
<feature type="compositionally biased region" description="Polar residues" evidence="17">
    <location>
        <begin position="404"/>
        <end position="415"/>
    </location>
</feature>
<name>A0AAD5PYA5_9CRUS</name>
<keyword evidence="4 18" id="KW-0812">Transmembrane</keyword>
<gene>
    <name evidence="20" type="ORF">GHT06_013163</name>
</gene>
<dbReference type="PROSITE" id="PS50259">
    <property type="entry name" value="G_PROTEIN_RECEP_F3_4"/>
    <property type="match status" value="1"/>
</dbReference>
<feature type="region of interest" description="Disordered" evidence="17">
    <location>
        <begin position="708"/>
        <end position="735"/>
    </location>
</feature>
<evidence type="ECO:0000256" key="7">
    <source>
        <dbReference type="ARBA" id="ARBA00023018"/>
    </source>
</evidence>
<keyword evidence="14" id="KW-0628">Postsynaptic cell membrane</keyword>
<keyword evidence="12" id="KW-0325">Glycoprotein</keyword>
<keyword evidence="21" id="KW-1185">Reference proteome</keyword>
<sequence length="808" mass="89293">MHSAVRAQRLPHFSFFLFHCMANVKVPTVDGNKMISFSNTQCEHIPGLGFRRGSYRCECRDGFYFPDTSAPVRFYNGTVIEEEYEKKLMGLDGVYDQEGKFECLPCPEGCDVCVDDSPCIVTLNWVMRTTILILEIIVICCLPVVALFTWRYSHVKVVQHIITDSSSLHEAQHDYLLAARLVPRDWLLLRLWSLDAENVAVTRPKGMRKRRRVEKLGTSISVIFRVRSAKAIKITDLDLIKRLGIIVSIFAVFLSIRTVVGPPHVIVAKTADDLKAYICETDWWDHVFTAMEMVVLVWGIRLCIVVRKAPSEFNESRFISMAIYNEFLLSIFLNVSMLFLQSPANPDLMYIIMFSHAQLTTTLLLVLIFASKAYLALRGRGKDDASSMANKPQAAKFLAKPKSANHSNVTPSGGSFRTDMMPELSSVNDPDIQAEIRRLLCELDQLKEKTARHGHTQFAARLTAMSQAARQVISPVAATEVIAVLDTIDTTAASNCLENGPSTDHRVKESDVDLRQRKTGHSVKEKIKSPKNSPDSGLGGLMFNSGPVVNNVLACVTDRIVCATFSADPSAMVEDDEDVKDAQSVSSTSPTRSTKQSKKTMAAPPVVDQPESPSSTVPASSLALAAAPLLTSNFAFDSRGVSVLRNFSAPSSRRTSSEQTDISTSMNAPLSLVGDHTNSGALFHVDQSNNSVSVQSLCQLLTEQTNPVHANHEKERRYSESRTSPCGQANSRWPLSPKVKSKLTDETSSLDCVEEVNVPVVSSQQYELDSSVRSAQITPVSTPGRSLSSSRSRINTDDRERFTEEVTV</sequence>
<comment type="caution">
    <text evidence="20">The sequence shown here is derived from an EMBL/GenBank/DDBJ whole genome shotgun (WGS) entry which is preliminary data.</text>
</comment>
<proteinExistence type="inferred from homology"/>
<feature type="transmembrane region" description="Helical" evidence="18">
    <location>
        <begin position="286"/>
        <end position="306"/>
    </location>
</feature>
<dbReference type="InterPro" id="IPR017978">
    <property type="entry name" value="GPCR_3_C"/>
</dbReference>
<keyword evidence="8" id="KW-0297">G-protein coupled receptor</keyword>
<feature type="compositionally biased region" description="Basic and acidic residues" evidence="17">
    <location>
        <begin position="503"/>
        <end position="528"/>
    </location>
</feature>
<evidence type="ECO:0000256" key="3">
    <source>
        <dbReference type="ARBA" id="ARBA00022475"/>
    </source>
</evidence>
<evidence type="ECO:0000256" key="6">
    <source>
        <dbReference type="ARBA" id="ARBA00022989"/>
    </source>
</evidence>
<evidence type="ECO:0000256" key="11">
    <source>
        <dbReference type="ARBA" id="ARBA00023170"/>
    </source>
</evidence>
<dbReference type="InterPro" id="IPR054714">
    <property type="entry name" value="GPR158_179_extracellular"/>
</dbReference>
<evidence type="ECO:0000256" key="12">
    <source>
        <dbReference type="ARBA" id="ARBA00023180"/>
    </source>
</evidence>
<feature type="transmembrane region" description="Helical" evidence="18">
    <location>
        <begin position="348"/>
        <end position="370"/>
    </location>
</feature>
<evidence type="ECO:0000256" key="17">
    <source>
        <dbReference type="SAM" id="MobiDB-lite"/>
    </source>
</evidence>
<dbReference type="GO" id="GO:0004930">
    <property type="term" value="F:G protein-coupled receptor activity"/>
    <property type="evidence" value="ECO:0007669"/>
    <property type="project" value="UniProtKB-KW"/>
</dbReference>
<feature type="transmembrane region" description="Helical" evidence="18">
    <location>
        <begin position="318"/>
        <end position="342"/>
    </location>
</feature>
<feature type="transmembrane region" description="Helical" evidence="18">
    <location>
        <begin position="125"/>
        <end position="150"/>
    </location>
</feature>
<evidence type="ECO:0000256" key="5">
    <source>
        <dbReference type="ARBA" id="ARBA00022729"/>
    </source>
</evidence>
<feature type="transmembrane region" description="Helical" evidence="18">
    <location>
        <begin position="243"/>
        <end position="266"/>
    </location>
</feature>
<reference evidence="20 21" key="1">
    <citation type="submission" date="2022-05" db="EMBL/GenBank/DDBJ databases">
        <title>A multi-omics perspective on studying reproductive biology in Daphnia sinensis.</title>
        <authorList>
            <person name="Jia J."/>
        </authorList>
    </citation>
    <scope>NUCLEOTIDE SEQUENCE [LARGE SCALE GENOMIC DNA]</scope>
    <source>
        <strain evidence="20 21">WSL</strain>
    </source>
</reference>
<dbReference type="PANTHER" id="PTHR32546">
    <property type="entry name" value="G-PROTEIN COUPLED RECEPTOR 158-RELATED"/>
    <property type="match status" value="1"/>
</dbReference>
<dbReference type="Pfam" id="PF00003">
    <property type="entry name" value="7tm_3"/>
    <property type="match status" value="1"/>
</dbReference>
<evidence type="ECO:0000256" key="2">
    <source>
        <dbReference type="ARBA" id="ARBA00007242"/>
    </source>
</evidence>
<evidence type="ECO:0000313" key="20">
    <source>
        <dbReference type="EMBL" id="KAI9562198.1"/>
    </source>
</evidence>
<feature type="compositionally biased region" description="Basic and acidic residues" evidence="17">
    <location>
        <begin position="710"/>
        <end position="720"/>
    </location>
</feature>
<feature type="region of interest" description="Disordered" evidence="17">
    <location>
        <begin position="399"/>
        <end position="418"/>
    </location>
</feature>
<organism evidence="20 21">
    <name type="scientific">Daphnia sinensis</name>
    <dbReference type="NCBI Taxonomy" id="1820382"/>
    <lineage>
        <taxon>Eukaryota</taxon>
        <taxon>Metazoa</taxon>
        <taxon>Ecdysozoa</taxon>
        <taxon>Arthropoda</taxon>
        <taxon>Crustacea</taxon>
        <taxon>Branchiopoda</taxon>
        <taxon>Diplostraca</taxon>
        <taxon>Cladocera</taxon>
        <taxon>Anomopoda</taxon>
        <taxon>Daphniidae</taxon>
        <taxon>Daphnia</taxon>
        <taxon>Daphnia similis group</taxon>
    </lineage>
</organism>
<feature type="compositionally biased region" description="Polar residues" evidence="17">
    <location>
        <begin position="768"/>
        <end position="784"/>
    </location>
</feature>
<keyword evidence="3" id="KW-1003">Cell membrane</keyword>
<evidence type="ECO:0000256" key="18">
    <source>
        <dbReference type="SAM" id="Phobius"/>
    </source>
</evidence>
<keyword evidence="9 18" id="KW-0472">Membrane</keyword>
<accession>A0AAD5PYA5</accession>
<keyword evidence="15" id="KW-0966">Cell projection</keyword>
<evidence type="ECO:0000313" key="21">
    <source>
        <dbReference type="Proteomes" id="UP000820818"/>
    </source>
</evidence>
<keyword evidence="6 18" id="KW-1133">Transmembrane helix</keyword>
<feature type="region of interest" description="Disordered" evidence="17">
    <location>
        <begin position="572"/>
        <end position="617"/>
    </location>
</feature>
<dbReference type="GO" id="GO:0043005">
    <property type="term" value="C:neuron projection"/>
    <property type="evidence" value="ECO:0007669"/>
    <property type="project" value="UniProtKB-SubCell"/>
</dbReference>
<evidence type="ECO:0000256" key="16">
    <source>
        <dbReference type="ARBA" id="ARBA00034104"/>
    </source>
</evidence>
<dbReference type="PANTHER" id="PTHR32546:SF29">
    <property type="entry name" value="G-PROTEIN COUPLED RECEPTORS FAMILY 3 PROFILE DOMAIN-CONTAINING PROTEIN"/>
    <property type="match status" value="1"/>
</dbReference>
<keyword evidence="5" id="KW-0732">Signal</keyword>
<protein>
    <recommendedName>
        <fullName evidence="19">G-protein coupled receptors family 3 profile domain-containing protein</fullName>
    </recommendedName>
</protein>
<feature type="region of interest" description="Disordered" evidence="17">
    <location>
        <begin position="496"/>
        <end position="538"/>
    </location>
</feature>
<dbReference type="GO" id="GO:0045211">
    <property type="term" value="C:postsynaptic membrane"/>
    <property type="evidence" value="ECO:0007669"/>
    <property type="project" value="UniProtKB-SubCell"/>
</dbReference>
<keyword evidence="10" id="KW-1015">Disulfide bond</keyword>
<evidence type="ECO:0000256" key="15">
    <source>
        <dbReference type="ARBA" id="ARBA00023273"/>
    </source>
</evidence>
<comment type="subcellular location">
    <subcellularLocation>
        <location evidence="1">Cell projection</location>
        <location evidence="1">Neuron projection</location>
    </subcellularLocation>
    <subcellularLocation>
        <location evidence="16">Postsynaptic cell membrane</location>
        <topology evidence="16">Multi-pass membrane protein</topology>
    </subcellularLocation>
</comment>
<evidence type="ECO:0000256" key="14">
    <source>
        <dbReference type="ARBA" id="ARBA00023257"/>
    </source>
</evidence>
<dbReference type="AlphaFoldDB" id="A0AAD5PYA5"/>
<feature type="compositionally biased region" description="Polar residues" evidence="17">
    <location>
        <begin position="583"/>
        <end position="594"/>
    </location>
</feature>
<feature type="compositionally biased region" description="Basic and acidic residues" evidence="17">
    <location>
        <begin position="794"/>
        <end position="808"/>
    </location>
</feature>
<dbReference type="InterPro" id="IPR043458">
    <property type="entry name" value="GPR158/179"/>
</dbReference>
<feature type="compositionally biased region" description="Polar residues" evidence="17">
    <location>
        <begin position="721"/>
        <end position="733"/>
    </location>
</feature>
<keyword evidence="7" id="KW-0770">Synapse</keyword>
<dbReference type="EMBL" id="WJBH02000003">
    <property type="protein sequence ID" value="KAI9562198.1"/>
    <property type="molecule type" value="Genomic_DNA"/>
</dbReference>
<evidence type="ECO:0000256" key="13">
    <source>
        <dbReference type="ARBA" id="ARBA00023224"/>
    </source>
</evidence>
<evidence type="ECO:0000256" key="1">
    <source>
        <dbReference type="ARBA" id="ARBA00004487"/>
    </source>
</evidence>
<feature type="domain" description="G-protein coupled receptors family 3 profile" evidence="19">
    <location>
        <begin position="287"/>
        <end position="377"/>
    </location>
</feature>
<evidence type="ECO:0000259" key="19">
    <source>
        <dbReference type="PROSITE" id="PS50259"/>
    </source>
</evidence>
<evidence type="ECO:0000256" key="9">
    <source>
        <dbReference type="ARBA" id="ARBA00023136"/>
    </source>
</evidence>
<dbReference type="Pfam" id="PF22572">
    <property type="entry name" value="GPR158_179_EC"/>
    <property type="match status" value="1"/>
</dbReference>
<evidence type="ECO:0000256" key="4">
    <source>
        <dbReference type="ARBA" id="ARBA00022692"/>
    </source>
</evidence>
<evidence type="ECO:0000256" key="8">
    <source>
        <dbReference type="ARBA" id="ARBA00023040"/>
    </source>
</evidence>
<evidence type="ECO:0000256" key="10">
    <source>
        <dbReference type="ARBA" id="ARBA00023157"/>
    </source>
</evidence>
<dbReference type="Proteomes" id="UP000820818">
    <property type="component" value="Linkage Group LG3"/>
</dbReference>